<comment type="caution">
    <text evidence="2">The sequence shown here is derived from an EMBL/GenBank/DDBJ whole genome shotgun (WGS) entry which is preliminary data.</text>
</comment>
<evidence type="ECO:0000313" key="3">
    <source>
        <dbReference type="Proteomes" id="UP000789570"/>
    </source>
</evidence>
<dbReference type="AlphaFoldDB" id="A0A9N8VJR9"/>
<name>A0A9N8VJR9_9GLOM</name>
<organism evidence="2 3">
    <name type="scientific">Funneliformis caledonium</name>
    <dbReference type="NCBI Taxonomy" id="1117310"/>
    <lineage>
        <taxon>Eukaryota</taxon>
        <taxon>Fungi</taxon>
        <taxon>Fungi incertae sedis</taxon>
        <taxon>Mucoromycota</taxon>
        <taxon>Glomeromycotina</taxon>
        <taxon>Glomeromycetes</taxon>
        <taxon>Glomerales</taxon>
        <taxon>Glomeraceae</taxon>
        <taxon>Funneliformis</taxon>
    </lineage>
</organism>
<dbReference type="InterPro" id="IPR057678">
    <property type="entry name" value="DUF7918"/>
</dbReference>
<keyword evidence="3" id="KW-1185">Reference proteome</keyword>
<gene>
    <name evidence="2" type="ORF">FCALED_LOCUS1599</name>
</gene>
<dbReference type="Pfam" id="PF25534">
    <property type="entry name" value="DUF7918"/>
    <property type="match status" value="1"/>
</dbReference>
<feature type="domain" description="DUF7918" evidence="1">
    <location>
        <begin position="69"/>
        <end position="233"/>
    </location>
</feature>
<sequence length="323" mass="37326">MKIKDFELEILVNDIPLKEYKISDSDLGVIIYLILLFFVKRALKSYAFDKIKSQKYISASSTFVAVPEPGTSYKIRYSSAIATDHEPIKAKVYIDGQTDKCYTHLVTCLSFSKECFYNQDFTKKYKLIFDKTEWTEMDQSTVTQKKTSYGDLGVISVYFYQASFKKRKESKRLRKTSSEDLKQTKVTENKSNIDITFTTKFDEGEAFNQPELNEKTLTKMDKEPIAVLHINYRPTYWFVARGISIQHDLATVNNNATTSTTANELDDVVIKREPENVQIKVEESIVDVPIKVENIMDVKIKVEEEVPIKVEKTNKRKYKVIKG</sequence>
<dbReference type="Proteomes" id="UP000789570">
    <property type="component" value="Unassembled WGS sequence"/>
</dbReference>
<accession>A0A9N8VJR9</accession>
<reference evidence="2" key="1">
    <citation type="submission" date="2021-06" db="EMBL/GenBank/DDBJ databases">
        <authorList>
            <person name="Kallberg Y."/>
            <person name="Tangrot J."/>
            <person name="Rosling A."/>
        </authorList>
    </citation>
    <scope>NUCLEOTIDE SEQUENCE</scope>
    <source>
        <strain evidence="2">UK204</strain>
    </source>
</reference>
<dbReference type="EMBL" id="CAJVPQ010000212">
    <property type="protein sequence ID" value="CAG8457962.1"/>
    <property type="molecule type" value="Genomic_DNA"/>
</dbReference>
<protein>
    <submittedName>
        <fullName evidence="2">16887_t:CDS:1</fullName>
    </submittedName>
</protein>
<evidence type="ECO:0000313" key="2">
    <source>
        <dbReference type="EMBL" id="CAG8457962.1"/>
    </source>
</evidence>
<proteinExistence type="predicted"/>
<evidence type="ECO:0000259" key="1">
    <source>
        <dbReference type="Pfam" id="PF25534"/>
    </source>
</evidence>
<dbReference type="OrthoDB" id="2357268at2759"/>